<dbReference type="PANTHER" id="PTHR43767:SF1">
    <property type="entry name" value="NONRIBOSOMAL PEPTIDE SYNTHASE PES1 (EUROFUNG)-RELATED"/>
    <property type="match status" value="1"/>
</dbReference>
<dbReference type="Pfam" id="PF13193">
    <property type="entry name" value="AMP-binding_C"/>
    <property type="match status" value="1"/>
</dbReference>
<evidence type="ECO:0000259" key="3">
    <source>
        <dbReference type="Pfam" id="PF13193"/>
    </source>
</evidence>
<dbReference type="Gene3D" id="3.40.50.12780">
    <property type="entry name" value="N-terminal domain of ligase-like"/>
    <property type="match status" value="1"/>
</dbReference>
<feature type="region of interest" description="Disordered" evidence="1">
    <location>
        <begin position="158"/>
        <end position="183"/>
    </location>
</feature>
<dbReference type="InterPro" id="IPR000873">
    <property type="entry name" value="AMP-dep_synth/lig_dom"/>
</dbReference>
<keyword evidence="5" id="KW-1185">Reference proteome</keyword>
<evidence type="ECO:0000313" key="5">
    <source>
        <dbReference type="Proteomes" id="UP001595923"/>
    </source>
</evidence>
<proteinExistence type="predicted"/>
<dbReference type="InterPro" id="IPR042099">
    <property type="entry name" value="ANL_N_sf"/>
</dbReference>
<dbReference type="InterPro" id="IPR025110">
    <property type="entry name" value="AMP-bd_C"/>
</dbReference>
<dbReference type="Pfam" id="PF00501">
    <property type="entry name" value="AMP-binding"/>
    <property type="match status" value="1"/>
</dbReference>
<dbReference type="Proteomes" id="UP001595923">
    <property type="component" value="Unassembled WGS sequence"/>
</dbReference>
<protein>
    <submittedName>
        <fullName evidence="4">Class I adenylate-forming enzyme family protein</fullName>
    </submittedName>
</protein>
<evidence type="ECO:0000256" key="1">
    <source>
        <dbReference type="SAM" id="MobiDB-lite"/>
    </source>
</evidence>
<dbReference type="Gene3D" id="3.30.300.30">
    <property type="match status" value="1"/>
</dbReference>
<dbReference type="SUPFAM" id="SSF56801">
    <property type="entry name" value="Acetyl-CoA synthetase-like"/>
    <property type="match status" value="1"/>
</dbReference>
<sequence>MSTAAAADPFQNYGYAVLTANALAAPGRIALTHQGGPGLSYDALNRSVNRRAHALTAAGVRPGERVAALLGGTLAVAEVYLALFKIGAVTVALNPFWDAGVLAHAVGRSRATTLVHDAGTDGLAAAVRPRLPGVGRWVRVGGPAEGSADLDALAAEAPDSEPEVHGSGDDPLALFPTSGSTGPPKAVVHSHASALATARLWADVPRGEDAVFGTGAIIWGIGFPSIAGPALHGGLRLVLEQEWSPRTLLTVVPREKVTHISVIPSFFAALLADGAHADADLSSLRTIILGGEPIAPALLARVRERLPQAAVYGYYGQTEAPYSAFGRIDGPGRDPRSAGRARTGCAIRVTDPAGTPVVDEVGEINLAGPHRMLGYDGAPERTAAVLRGPWFVGGDLGRIDAGGRLRVLGRRSDTILKHGRWTPPSVIEEAAAELDAVAEAGAVGWPAHPDGAAPAEQRVLLAVVPRAGADPAPARIAAALAARLPAHQRPDRVVVTGRLPHGRDASGGPGKLLRSEIRVLHAPGEDP</sequence>
<evidence type="ECO:0000313" key="4">
    <source>
        <dbReference type="EMBL" id="MFC4564692.1"/>
    </source>
</evidence>
<feature type="domain" description="AMP-dependent synthetase/ligase" evidence="2">
    <location>
        <begin position="20"/>
        <end position="375"/>
    </location>
</feature>
<dbReference type="InterPro" id="IPR045851">
    <property type="entry name" value="AMP-bd_C_sf"/>
</dbReference>
<dbReference type="EMBL" id="JBHSFQ010000027">
    <property type="protein sequence ID" value="MFC4564692.1"/>
    <property type="molecule type" value="Genomic_DNA"/>
</dbReference>
<evidence type="ECO:0000259" key="2">
    <source>
        <dbReference type="Pfam" id="PF00501"/>
    </source>
</evidence>
<dbReference type="InterPro" id="IPR020845">
    <property type="entry name" value="AMP-binding_CS"/>
</dbReference>
<feature type="domain" description="AMP-binding enzyme C-terminal" evidence="3">
    <location>
        <begin position="427"/>
        <end position="502"/>
    </location>
</feature>
<name>A0ABV9E137_9ACTN</name>
<comment type="caution">
    <text evidence="4">The sequence shown here is derived from an EMBL/GenBank/DDBJ whole genome shotgun (WGS) entry which is preliminary data.</text>
</comment>
<dbReference type="RefSeq" id="WP_378578042.1">
    <property type="nucleotide sequence ID" value="NZ_JBHSFQ010000027.1"/>
</dbReference>
<gene>
    <name evidence="4" type="ORF">ACFO4E_22770</name>
</gene>
<dbReference type="PROSITE" id="PS00455">
    <property type="entry name" value="AMP_BINDING"/>
    <property type="match status" value="1"/>
</dbReference>
<organism evidence="4 5">
    <name type="scientific">Nocardiopsis mangrovi</name>
    <dbReference type="NCBI Taxonomy" id="1179818"/>
    <lineage>
        <taxon>Bacteria</taxon>
        <taxon>Bacillati</taxon>
        <taxon>Actinomycetota</taxon>
        <taxon>Actinomycetes</taxon>
        <taxon>Streptosporangiales</taxon>
        <taxon>Nocardiopsidaceae</taxon>
        <taxon>Nocardiopsis</taxon>
    </lineage>
</organism>
<dbReference type="PANTHER" id="PTHR43767">
    <property type="entry name" value="LONG-CHAIN-FATTY-ACID--COA LIGASE"/>
    <property type="match status" value="1"/>
</dbReference>
<dbReference type="InterPro" id="IPR050237">
    <property type="entry name" value="ATP-dep_AMP-bd_enzyme"/>
</dbReference>
<accession>A0ABV9E137</accession>
<reference evidence="5" key="1">
    <citation type="journal article" date="2019" name="Int. J. Syst. Evol. Microbiol.">
        <title>The Global Catalogue of Microorganisms (GCM) 10K type strain sequencing project: providing services to taxonomists for standard genome sequencing and annotation.</title>
        <authorList>
            <consortium name="The Broad Institute Genomics Platform"/>
            <consortium name="The Broad Institute Genome Sequencing Center for Infectious Disease"/>
            <person name="Wu L."/>
            <person name="Ma J."/>
        </authorList>
    </citation>
    <scope>NUCLEOTIDE SEQUENCE [LARGE SCALE GENOMIC DNA]</scope>
    <source>
        <strain evidence="5">XZYJ18</strain>
    </source>
</reference>